<proteinExistence type="predicted"/>
<sequence>MTSESGDVVAVIIDIATFRRMEAIIEDYGLVHFMKEAESDETLSREDAIEYLRTLEEGPENGSVRI</sequence>
<gene>
    <name evidence="1" type="ORF">KHC33_11095</name>
</gene>
<protein>
    <submittedName>
        <fullName evidence="1">Uncharacterized protein</fullName>
    </submittedName>
</protein>
<name>A0A8E7EIY2_9EURY</name>
<organism evidence="1 2">
    <name type="scientific">Methanospirillum purgamenti</name>
    <dbReference type="NCBI Taxonomy" id="2834276"/>
    <lineage>
        <taxon>Archaea</taxon>
        <taxon>Methanobacteriati</taxon>
        <taxon>Methanobacteriota</taxon>
        <taxon>Stenosarchaea group</taxon>
        <taxon>Methanomicrobia</taxon>
        <taxon>Methanomicrobiales</taxon>
        <taxon>Methanospirillaceae</taxon>
        <taxon>Methanospirillum</taxon>
    </lineage>
</organism>
<reference evidence="1 2" key="1">
    <citation type="submission" date="2021-05" db="EMBL/GenBank/DDBJ databases">
        <title>A novel Methanospirillum isolate from a pyrite-forming mixed culture.</title>
        <authorList>
            <person name="Bunk B."/>
            <person name="Sproer C."/>
            <person name="Spring S."/>
            <person name="Pester M."/>
        </authorList>
    </citation>
    <scope>NUCLEOTIDE SEQUENCE [LARGE SCALE GENOMIC DNA]</scope>
    <source>
        <strain evidence="1 2">J.3.6.1-F.2.7.3</strain>
    </source>
</reference>
<dbReference type="GeneID" id="65097737"/>
<evidence type="ECO:0000313" key="2">
    <source>
        <dbReference type="Proteomes" id="UP000680656"/>
    </source>
</evidence>
<evidence type="ECO:0000313" key="1">
    <source>
        <dbReference type="EMBL" id="QVV87885.1"/>
    </source>
</evidence>
<dbReference type="Gene3D" id="6.10.250.2100">
    <property type="match status" value="1"/>
</dbReference>
<dbReference type="KEGG" id="mrtj:KHC33_11095"/>
<dbReference type="InterPro" id="IPR049537">
    <property type="entry name" value="RelB-like"/>
</dbReference>
<keyword evidence="2" id="KW-1185">Reference proteome</keyword>
<dbReference type="EMBL" id="CP075546">
    <property type="protein sequence ID" value="QVV87885.1"/>
    <property type="molecule type" value="Genomic_DNA"/>
</dbReference>
<accession>A0A8E7EIY2</accession>
<dbReference type="RefSeq" id="WP_214418704.1">
    <property type="nucleotide sequence ID" value="NZ_CP075546.1"/>
</dbReference>
<dbReference type="Pfam" id="PF18506">
    <property type="entry name" value="RelB-like"/>
    <property type="match status" value="1"/>
</dbReference>
<dbReference type="AlphaFoldDB" id="A0A8E7EIY2"/>
<dbReference type="Proteomes" id="UP000680656">
    <property type="component" value="Chromosome"/>
</dbReference>